<dbReference type="InterPro" id="IPR046791">
    <property type="entry name" value="Polycystin_dom"/>
</dbReference>
<keyword evidence="9" id="KW-0325">Glycoprotein</keyword>
<evidence type="ECO:0000259" key="22">
    <source>
        <dbReference type="PROSITE" id="PS51111"/>
    </source>
</evidence>
<evidence type="ECO:0000256" key="4">
    <source>
        <dbReference type="ARBA" id="ARBA00022475"/>
    </source>
</evidence>
<feature type="transmembrane region" description="Helical" evidence="20">
    <location>
        <begin position="1716"/>
        <end position="1742"/>
    </location>
</feature>
<dbReference type="FunCoup" id="A0A6P3FLW8">
    <property type="interactions" value="229"/>
</dbReference>
<evidence type="ECO:0000256" key="14">
    <source>
        <dbReference type="ARBA" id="ARBA00068425"/>
    </source>
</evidence>
<dbReference type="Pfam" id="PF02010">
    <property type="entry name" value="REJ"/>
    <property type="match status" value="1"/>
</dbReference>
<feature type="transmembrane region" description="Helical" evidence="20">
    <location>
        <begin position="1254"/>
        <end position="1277"/>
    </location>
</feature>
<accession>A0A6P3FLW8</accession>
<evidence type="ECO:0000256" key="7">
    <source>
        <dbReference type="ARBA" id="ARBA00022989"/>
    </source>
</evidence>
<dbReference type="FunFam" id="1.10.287.70:FF:000141">
    <property type="entry name" value="Polycystin family receptor for egg jelly"/>
    <property type="match status" value="1"/>
</dbReference>
<dbReference type="InterPro" id="IPR014010">
    <property type="entry name" value="REJ_dom"/>
</dbReference>
<feature type="domain" description="PLAT" evidence="21">
    <location>
        <begin position="920"/>
        <end position="1037"/>
    </location>
</feature>
<dbReference type="GO" id="GO:0005886">
    <property type="term" value="C:plasma membrane"/>
    <property type="evidence" value="ECO:0007669"/>
    <property type="project" value="UniProtKB-SubCell"/>
</dbReference>
<feature type="transmembrane region" description="Helical" evidence="20">
    <location>
        <begin position="1644"/>
        <end position="1664"/>
    </location>
</feature>
<keyword evidence="24" id="KW-0675">Receptor</keyword>
<evidence type="ECO:0000256" key="20">
    <source>
        <dbReference type="SAM" id="Phobius"/>
    </source>
</evidence>
<feature type="transmembrane region" description="Helical" evidence="20">
    <location>
        <begin position="1118"/>
        <end position="1138"/>
    </location>
</feature>
<dbReference type="InterPro" id="IPR001024">
    <property type="entry name" value="PLAT/LH2_dom"/>
</dbReference>
<keyword evidence="7 20" id="KW-1133">Transmembrane helix</keyword>
<feature type="transmembrane region" description="Helical" evidence="20">
    <location>
        <begin position="1386"/>
        <end position="1410"/>
    </location>
</feature>
<feature type="domain" description="REJ" evidence="22">
    <location>
        <begin position="1"/>
        <end position="605"/>
    </location>
</feature>
<comment type="function">
    <text evidence="12">Testis-specific protein that controls sperm transport and the timing of zona pellucida-evoked exocytosis of the sperm acrosome.</text>
</comment>
<feature type="transmembrane region" description="Helical" evidence="20">
    <location>
        <begin position="1080"/>
        <end position="1098"/>
    </location>
</feature>
<dbReference type="InterPro" id="IPR003915">
    <property type="entry name" value="PKD_2"/>
</dbReference>
<proteinExistence type="inferred from homology"/>
<evidence type="ECO:0000256" key="16">
    <source>
        <dbReference type="ARBA" id="ARBA00082925"/>
    </source>
</evidence>
<dbReference type="InterPro" id="IPR013122">
    <property type="entry name" value="PKD1_2_channel"/>
</dbReference>
<keyword evidence="10" id="KW-0539">Nucleus</keyword>
<evidence type="ECO:0000256" key="6">
    <source>
        <dbReference type="ARBA" id="ARBA00022729"/>
    </source>
</evidence>
<dbReference type="InterPro" id="IPR051223">
    <property type="entry name" value="Polycystin"/>
</dbReference>
<dbReference type="Pfam" id="PF08016">
    <property type="entry name" value="PKD_channel"/>
    <property type="match status" value="1"/>
</dbReference>
<dbReference type="CTD" id="10343"/>
<feature type="transmembrane region" description="Helical" evidence="20">
    <location>
        <begin position="1763"/>
        <end position="1790"/>
    </location>
</feature>
<comment type="caution">
    <text evidence="18">Lacks conserved residue(s) required for the propagation of feature annotation.</text>
</comment>
<evidence type="ECO:0000256" key="9">
    <source>
        <dbReference type="ARBA" id="ARBA00023180"/>
    </source>
</evidence>
<evidence type="ECO:0000259" key="21">
    <source>
        <dbReference type="PROSITE" id="PS50095"/>
    </source>
</evidence>
<dbReference type="InterPro" id="IPR036392">
    <property type="entry name" value="PLAT/LH2_dom_sf"/>
</dbReference>
<dbReference type="InParanoid" id="A0A6P3FLW8"/>
<protein>
    <recommendedName>
        <fullName evidence="14">Polycystin family receptor for egg jelly</fullName>
    </recommendedName>
    <alternativeName>
        <fullName evidence="15">PKD and REJ homolog</fullName>
    </alternativeName>
    <alternativeName>
        <fullName evidence="16">Polycystic kidney disease and receptor for egg jelly-related protein</fullName>
    </alternativeName>
</protein>
<dbReference type="GO" id="GO:0005634">
    <property type="term" value="C:nucleus"/>
    <property type="evidence" value="ECO:0007669"/>
    <property type="project" value="UniProtKB-SubCell"/>
</dbReference>
<keyword evidence="5 20" id="KW-0812">Transmembrane</keyword>
<dbReference type="GO" id="GO:0050982">
    <property type="term" value="P:detection of mechanical stimulus"/>
    <property type="evidence" value="ECO:0007669"/>
    <property type="project" value="TreeGrafter"/>
</dbReference>
<comment type="similarity">
    <text evidence="3">Belongs to the polycystin family.</text>
</comment>
<feature type="transmembrane region" description="Helical" evidence="20">
    <location>
        <begin position="1289"/>
        <end position="1311"/>
    </location>
</feature>
<dbReference type="Gene3D" id="1.10.287.70">
    <property type="match status" value="1"/>
</dbReference>
<feature type="transmembrane region" description="Helical" evidence="20">
    <location>
        <begin position="875"/>
        <end position="895"/>
    </location>
</feature>
<dbReference type="SMART" id="SM00308">
    <property type="entry name" value="LH2"/>
    <property type="match status" value="1"/>
</dbReference>
<gene>
    <name evidence="24" type="primary">Pkdrej</name>
</gene>
<dbReference type="PRINTS" id="PR01433">
    <property type="entry name" value="POLYCYSTIN2"/>
</dbReference>
<dbReference type="PANTHER" id="PTHR10877">
    <property type="entry name" value="POLYCYSTIN FAMILY MEMBER"/>
    <property type="match status" value="1"/>
</dbReference>
<feature type="region of interest" description="Disordered" evidence="19">
    <location>
        <begin position="1214"/>
        <end position="1239"/>
    </location>
</feature>
<sequence>MAISTLQAPKALLVRDSDSISIGTGWRPPGPPHGDASLTVNFTDELILDGASSLDPDAHGPVEGLHFSWYCTINAGNYLGDQVRRTEQEVCHPDQASLHWPWASGPLLTLPPGTLRGDHVYYFRMVIRKGHKAVSSDKRVRVLRGPAPTAHISCIENCGRVLAVSQRFFLFLNCTSCGPWDIYTWSIRSASGEELPFDWTQQTTTGRNSAHLSVKAFAFQRFLEATFWVSVFLESWSGVTLEFQHSFVINHGPQGGQCHINPGKGIAMLTEFVVRCSHFKDKHVPLTYKITVSDSDSAGDTSLVKEDTPGTILYRGPQAATPPAFLPVGSSARHYALQISAQVCDSLGAFSQVRLSVAVWPPTDSSRAKGAWQRLHSFPRGPASLLTTLLRRHDCSFAGCLMSVVASVSKSLGAEQSLSEDRAHLQGRLSSRSFTLLLRTLQEVGQAVRAVAGTTQEASEVTRVAQKRATERLWQASRALQTYQREHEHVSSGQIETVSAGILMSLANMLTLATPHKVFEDPFYVVESLSDAVFAHQVPGSAATVLRAPGLNMYVETVAKWDVAWAFRKDKQGRNWFRAVLNASRVPGLATNAPVSVVLCEFTHDPFPWISYPESISTEVEGFRITGVTDNGSMVEITPDIVEVYLTRKNLTHATFNLTVGLDCKVPESSKMTTGGFSFEVDSRGVGEVLVHIVLEGTVLLTVLVYVGRHVTPTDLMATFLVPHDSPPLAIHRGLFDPACAVRRARVVCLPLSLLQVMAQHSHSPKYNISVVLQAPSFVLEPPNKLVRIYVFSARCVAMSRTQTEWREDACMLGEKTTWDTVHCTCRDRGRIRRQLRAPIHVPLHMRYVMAKVTSIPNPVDLPLMVTPDGQYNPVTLLAVLSIMLVYTGLASWALHRSKVDQFLRDHVVILPDNDPYDNVCYLVTVFTGSRCGAGTTADVFVQLRGTEGASHAHCLSHPHVRKLLRGSISAFLLTTKSDLGDIRSIRVWHNNQGKAPSWHLSRIKVENLFSGHVWLFMCQKWLSVDTTLERTFRALRPDEPVKRKDFFLIDLTYKLRTHHVWFSVFTGFVAKPFSRLQRLSCCLAMLLSSLFCNSVFFNLNRHRQAASREGRYMTSMTIGIESVFITILVQMLITFFFTHSQRKPRADLHVVVPQRQPLTLEGSGCWEDRLCRWYAAKATKGCTREALKPTLKISSGWPKASLQVASETEHQHEKAEASADVHNRNTDTPCGEPSSQQDASRHQTQSWLALPRWCVYVAWFLVLTTCTVSSFFIIFYGLTYSYDKSVEWLFASFCSFCQSVFLVQPLKLVLWSGIRTMKPTYCKDLAWSTEHQHVEIKLQGTRVRPGDVQKLQERTAHLRGSRVYQPLTEDEVQIFRRRKRIRRRAVLFLSYIVTHGIFLALLLLLVVLLRHTDSFYYNQFILDCFSADLAAVTKPEDIYRWLHLALLPLLHNYRAPTFLPDSSSKILGLPRMRQVRAKPTMKTCPLAKSFRQNSMAGEIHCHPEYGTDAEDTRNYSRFWSEVNKQATDRNTDGFTYKPQGKTWVYYSYGVLNTYGSGGYVFYFFPEQQQLNSTLRLRELQAGNWLDDKTWAVILELTTFNPDISLFCSVSVLFEVSQLGVVNASISTHSFSLAELHSKSSAEIYLYAAVLIFFLAYVVDEGYVITQERASYVKSIYNLLNFALKCIFTVLVILFFRKYFLATAMIQFYLSSPHDFIPFHAVSQVDHAMRIILAFLLFLTILKTLRYSRFFYDVRLAQRVIQAALPGICHMAVVVSMYFFVYMAFGYLVFGQHEWNYSNLIHAAQTIFSYCVSAFQNTKFSNNRALGGLFLSSFLLVMVCLLINLFQAMILSAYEDMKQPVYEEPSDEVEVMSYLYHKLRKVFSFLTPDPRARDEPEFFIDMLYGQPEKNSCRHLGLKTRNINGKKMVYLVV</sequence>
<dbReference type="GO" id="GO:0002080">
    <property type="term" value="C:acrosomal membrane"/>
    <property type="evidence" value="ECO:0007669"/>
    <property type="project" value="UniProtKB-SubCell"/>
</dbReference>
<dbReference type="GO" id="GO:0005509">
    <property type="term" value="F:calcium ion binding"/>
    <property type="evidence" value="ECO:0007669"/>
    <property type="project" value="InterPro"/>
</dbReference>
<dbReference type="GeneID" id="101560148"/>
<name>A0A6P3FLW8_OCTDE</name>
<keyword evidence="11" id="KW-0968">Cytoplasmic vesicle</keyword>
<feature type="disulfide bond" evidence="17">
    <location>
        <begin position="1485"/>
        <end position="1502"/>
    </location>
</feature>
<evidence type="ECO:0000256" key="3">
    <source>
        <dbReference type="ARBA" id="ARBA00007200"/>
    </source>
</evidence>
<evidence type="ECO:0000256" key="13">
    <source>
        <dbReference type="ARBA" id="ARBA00060440"/>
    </source>
</evidence>
<evidence type="ECO:0000256" key="12">
    <source>
        <dbReference type="ARBA" id="ARBA00057509"/>
    </source>
</evidence>
<evidence type="ECO:0000256" key="8">
    <source>
        <dbReference type="ARBA" id="ARBA00023136"/>
    </source>
</evidence>
<dbReference type="InterPro" id="IPR042060">
    <property type="entry name" value="PLAT_polycystin1"/>
</dbReference>
<keyword evidence="6" id="KW-0732">Signal</keyword>
<organism evidence="23 24">
    <name type="scientific">Octodon degus</name>
    <name type="common">Degu</name>
    <name type="synonym">Sciurus degus</name>
    <dbReference type="NCBI Taxonomy" id="10160"/>
    <lineage>
        <taxon>Eukaryota</taxon>
        <taxon>Metazoa</taxon>
        <taxon>Chordata</taxon>
        <taxon>Craniata</taxon>
        <taxon>Vertebrata</taxon>
        <taxon>Euteleostomi</taxon>
        <taxon>Mammalia</taxon>
        <taxon>Eutheria</taxon>
        <taxon>Euarchontoglires</taxon>
        <taxon>Glires</taxon>
        <taxon>Rodentia</taxon>
        <taxon>Hystricomorpha</taxon>
        <taxon>Octodontidae</taxon>
        <taxon>Octodon</taxon>
    </lineage>
</organism>
<evidence type="ECO:0000256" key="19">
    <source>
        <dbReference type="SAM" id="MobiDB-lite"/>
    </source>
</evidence>
<comment type="subcellular location">
    <subcellularLocation>
        <location evidence="2">Cell membrane</location>
        <topology evidence="2">Multi-pass membrane protein</topology>
    </subcellularLocation>
    <subcellularLocation>
        <location evidence="13">Cytoplasmic vesicle</location>
        <location evidence="13">Secretory vesicle</location>
        <location evidence="13">Acrosome membrane</location>
        <topology evidence="13">Multi-pass membrane protein</topology>
    </subcellularLocation>
    <subcellularLocation>
        <location evidence="1">Nucleus</location>
    </subcellularLocation>
</comment>
<dbReference type="OrthoDB" id="2121937at2759"/>
<dbReference type="RefSeq" id="XP_004642518.2">
    <property type="nucleotide sequence ID" value="XM_004642461.2"/>
</dbReference>
<keyword evidence="4" id="KW-1003">Cell membrane</keyword>
<evidence type="ECO:0000256" key="5">
    <source>
        <dbReference type="ARBA" id="ARBA00022692"/>
    </source>
</evidence>
<evidence type="ECO:0000256" key="11">
    <source>
        <dbReference type="ARBA" id="ARBA00023329"/>
    </source>
</evidence>
<dbReference type="CDD" id="cd01752">
    <property type="entry name" value="PLAT_polycystin"/>
    <property type="match status" value="1"/>
</dbReference>
<evidence type="ECO:0000256" key="1">
    <source>
        <dbReference type="ARBA" id="ARBA00004123"/>
    </source>
</evidence>
<dbReference type="GO" id="GO:0005262">
    <property type="term" value="F:calcium channel activity"/>
    <property type="evidence" value="ECO:0007669"/>
    <property type="project" value="TreeGrafter"/>
</dbReference>
<keyword evidence="8 20" id="KW-0472">Membrane</keyword>
<dbReference type="Pfam" id="PF01477">
    <property type="entry name" value="PLAT"/>
    <property type="match status" value="1"/>
</dbReference>
<dbReference type="Pfam" id="PF20519">
    <property type="entry name" value="Polycystin_dom"/>
    <property type="match status" value="1"/>
</dbReference>
<dbReference type="FunFam" id="2.60.60.20:FF:000016">
    <property type="entry name" value="Polycystin family receptor for egg jelly"/>
    <property type="match status" value="1"/>
</dbReference>
<dbReference type="Proteomes" id="UP000515203">
    <property type="component" value="Unplaced"/>
</dbReference>
<dbReference type="InterPro" id="IPR002859">
    <property type="entry name" value="PKD/REJ-like"/>
</dbReference>
<dbReference type="PROSITE" id="PS50095">
    <property type="entry name" value="PLAT"/>
    <property type="match status" value="1"/>
</dbReference>
<evidence type="ECO:0000256" key="18">
    <source>
        <dbReference type="PROSITE-ProRule" id="PRU00152"/>
    </source>
</evidence>
<dbReference type="SUPFAM" id="SSF49723">
    <property type="entry name" value="Lipase/lipooxygenase domain (PLAT/LH2 domain)"/>
    <property type="match status" value="1"/>
</dbReference>
<evidence type="ECO:0000313" key="24">
    <source>
        <dbReference type="RefSeq" id="XP_004642518.2"/>
    </source>
</evidence>
<reference evidence="24" key="1">
    <citation type="submission" date="2025-08" db="UniProtKB">
        <authorList>
            <consortium name="RefSeq"/>
        </authorList>
    </citation>
    <scope>IDENTIFICATION</scope>
</reference>
<feature type="transmembrane region" description="Helical" evidence="20">
    <location>
        <begin position="1829"/>
        <end position="1851"/>
    </location>
</feature>
<feature type="compositionally biased region" description="Basic and acidic residues" evidence="19">
    <location>
        <begin position="1214"/>
        <end position="1226"/>
    </location>
</feature>
<evidence type="ECO:0000256" key="15">
    <source>
        <dbReference type="ARBA" id="ARBA00077182"/>
    </source>
</evidence>
<dbReference type="PANTHER" id="PTHR10877:SF185">
    <property type="entry name" value="POLYCYSTIN FAMILY RECEPTOR FOR EGG JELLY"/>
    <property type="match status" value="1"/>
</dbReference>
<keyword evidence="23" id="KW-1185">Reference proteome</keyword>
<dbReference type="Gene3D" id="2.60.60.20">
    <property type="entry name" value="PLAT/LH2 domain"/>
    <property type="match status" value="1"/>
</dbReference>
<dbReference type="PROSITE" id="PS51111">
    <property type="entry name" value="REJ"/>
    <property type="match status" value="1"/>
</dbReference>
<evidence type="ECO:0000256" key="10">
    <source>
        <dbReference type="ARBA" id="ARBA00023242"/>
    </source>
</evidence>
<evidence type="ECO:0000256" key="2">
    <source>
        <dbReference type="ARBA" id="ARBA00004651"/>
    </source>
</evidence>
<evidence type="ECO:0000256" key="17">
    <source>
        <dbReference type="PIRSR" id="PIRSR603915-2"/>
    </source>
</evidence>
<evidence type="ECO:0000313" key="23">
    <source>
        <dbReference type="Proteomes" id="UP000515203"/>
    </source>
</evidence>